<organism evidence="4 5">
    <name type="scientific">Diacronema lutheri</name>
    <name type="common">Unicellular marine alga</name>
    <name type="synonym">Monochrysis lutheri</name>
    <dbReference type="NCBI Taxonomy" id="2081491"/>
    <lineage>
        <taxon>Eukaryota</taxon>
        <taxon>Haptista</taxon>
        <taxon>Haptophyta</taxon>
        <taxon>Pavlovophyceae</taxon>
        <taxon>Pavlovales</taxon>
        <taxon>Pavlovaceae</taxon>
        <taxon>Diacronema</taxon>
    </lineage>
</organism>
<dbReference type="Proteomes" id="UP000751190">
    <property type="component" value="Unassembled WGS sequence"/>
</dbReference>
<comment type="caution">
    <text evidence="4">The sequence shown here is derived from an EMBL/GenBank/DDBJ whole genome shotgun (WGS) entry which is preliminary data.</text>
</comment>
<dbReference type="GO" id="GO:0006325">
    <property type="term" value="P:chromatin organization"/>
    <property type="evidence" value="ECO:0007669"/>
    <property type="project" value="InterPro"/>
</dbReference>
<proteinExistence type="predicted"/>
<dbReference type="InterPro" id="IPR009071">
    <property type="entry name" value="HMG_box_dom"/>
</dbReference>
<dbReference type="PROSITE" id="PS50118">
    <property type="entry name" value="HMG_BOX_2"/>
    <property type="match status" value="1"/>
</dbReference>
<feature type="region of interest" description="Disordered" evidence="2">
    <location>
        <begin position="1"/>
        <end position="33"/>
    </location>
</feature>
<dbReference type="InterPro" id="IPR044198">
    <property type="entry name" value="DEK"/>
</dbReference>
<dbReference type="Gene3D" id="1.10.30.10">
    <property type="entry name" value="High mobility group box domain"/>
    <property type="match status" value="1"/>
</dbReference>
<accession>A0A8J5X7X2</accession>
<dbReference type="AlphaFoldDB" id="A0A8J5X7X2"/>
<sequence>MSAEEGAPAHEAPTAKAKSAPRDAVEPSLVVTGRRERKAPEVLTMSVPEKAEFVIAKGKGKALSELPGVCAMLEKHKASDDVLQHMHSVAFGRKGPRVKVKANLREFSGFAYGADAREAELAKRHAYLAKRTGDELKAICAICCLERGGKKEELAARLVAFFDKPTAKSGTVPAASAGGKRKRAATPNPKASPAPTAKAAQSAKEGKAAAGKKPAAKAPGQAKEPAGGVKKPPSAFELYLAARLPSLREKNDGVSDAELQTHLKDKWKALPADKKSKFEEEHAELQAKYEEEVAKAKAKAAKPAIVDEDDEEEEEGAGGDKQGEDEEDSEDEQGDDGADADEAA</sequence>
<feature type="compositionally biased region" description="Acidic residues" evidence="2">
    <location>
        <begin position="306"/>
        <end position="344"/>
    </location>
</feature>
<dbReference type="PANTHER" id="PTHR13468">
    <property type="entry name" value="DEK PROTEIN"/>
    <property type="match status" value="1"/>
</dbReference>
<keyword evidence="5" id="KW-1185">Reference proteome</keyword>
<evidence type="ECO:0000256" key="1">
    <source>
        <dbReference type="PROSITE-ProRule" id="PRU00267"/>
    </source>
</evidence>
<evidence type="ECO:0000313" key="4">
    <source>
        <dbReference type="EMBL" id="KAG8461373.1"/>
    </source>
</evidence>
<keyword evidence="1" id="KW-0238">DNA-binding</keyword>
<keyword evidence="1" id="KW-0539">Nucleus</keyword>
<feature type="region of interest" description="Disordered" evidence="2">
    <location>
        <begin position="168"/>
        <end position="233"/>
    </location>
</feature>
<gene>
    <name evidence="4" type="ORF">KFE25_010560</name>
</gene>
<dbReference type="GO" id="GO:0003677">
    <property type="term" value="F:DNA binding"/>
    <property type="evidence" value="ECO:0007669"/>
    <property type="project" value="UniProtKB-UniRule"/>
</dbReference>
<feature type="region of interest" description="Disordered" evidence="2">
    <location>
        <begin position="290"/>
        <end position="344"/>
    </location>
</feature>
<dbReference type="PANTHER" id="PTHR13468:SF1">
    <property type="entry name" value="PROTEIN DEK"/>
    <property type="match status" value="1"/>
</dbReference>
<evidence type="ECO:0000256" key="2">
    <source>
        <dbReference type="SAM" id="MobiDB-lite"/>
    </source>
</evidence>
<feature type="DNA-binding region" description="HMG box" evidence="1">
    <location>
        <begin position="229"/>
        <end position="297"/>
    </location>
</feature>
<dbReference type="CDD" id="cd00084">
    <property type="entry name" value="HMG-box_SF"/>
    <property type="match status" value="1"/>
</dbReference>
<dbReference type="GO" id="GO:0042393">
    <property type="term" value="F:histone binding"/>
    <property type="evidence" value="ECO:0007669"/>
    <property type="project" value="TreeGrafter"/>
</dbReference>
<dbReference type="GO" id="GO:2000779">
    <property type="term" value="P:regulation of double-strand break repair"/>
    <property type="evidence" value="ECO:0007669"/>
    <property type="project" value="TreeGrafter"/>
</dbReference>
<protein>
    <recommendedName>
        <fullName evidence="3">HMG box domain-containing protein</fullName>
    </recommendedName>
</protein>
<dbReference type="OMA" id="MKQMCER"/>
<dbReference type="EMBL" id="JAGTXO010000026">
    <property type="protein sequence ID" value="KAG8461373.1"/>
    <property type="molecule type" value="Genomic_DNA"/>
</dbReference>
<feature type="domain" description="HMG box" evidence="3">
    <location>
        <begin position="229"/>
        <end position="297"/>
    </location>
</feature>
<evidence type="ECO:0000313" key="5">
    <source>
        <dbReference type="Proteomes" id="UP000751190"/>
    </source>
</evidence>
<dbReference type="SUPFAM" id="SSF47095">
    <property type="entry name" value="HMG-box"/>
    <property type="match status" value="1"/>
</dbReference>
<dbReference type="Pfam" id="PF00505">
    <property type="entry name" value="HMG_box"/>
    <property type="match status" value="1"/>
</dbReference>
<dbReference type="SMART" id="SM00398">
    <property type="entry name" value="HMG"/>
    <property type="match status" value="1"/>
</dbReference>
<feature type="compositionally biased region" description="Low complexity" evidence="2">
    <location>
        <begin position="185"/>
        <end position="228"/>
    </location>
</feature>
<evidence type="ECO:0000259" key="3">
    <source>
        <dbReference type="PROSITE" id="PS50118"/>
    </source>
</evidence>
<name>A0A8J5X7X2_DIALT</name>
<dbReference type="GO" id="GO:0005634">
    <property type="term" value="C:nucleus"/>
    <property type="evidence" value="ECO:0007669"/>
    <property type="project" value="UniProtKB-UniRule"/>
</dbReference>
<reference evidence="4" key="1">
    <citation type="submission" date="2021-05" db="EMBL/GenBank/DDBJ databases">
        <title>The genome of the haptophyte Pavlova lutheri (Diacronema luteri, Pavlovales) - a model for lipid biosynthesis in eukaryotic algae.</title>
        <authorList>
            <person name="Hulatt C.J."/>
            <person name="Posewitz M.C."/>
        </authorList>
    </citation>
    <scope>NUCLEOTIDE SEQUENCE</scope>
    <source>
        <strain evidence="4">NIVA-4/92</strain>
    </source>
</reference>
<dbReference type="InterPro" id="IPR036910">
    <property type="entry name" value="HMG_box_dom_sf"/>
</dbReference>
<dbReference type="OrthoDB" id="10248551at2759"/>